<evidence type="ECO:0000313" key="2">
    <source>
        <dbReference type="EMBL" id="MBX15521.1"/>
    </source>
</evidence>
<feature type="region of interest" description="Disordered" evidence="1">
    <location>
        <begin position="1"/>
        <end position="40"/>
    </location>
</feature>
<name>A0A2P2LC31_RHIMU</name>
<reference evidence="2" key="1">
    <citation type="submission" date="2018-02" db="EMBL/GenBank/DDBJ databases">
        <title>Rhizophora mucronata_Transcriptome.</title>
        <authorList>
            <person name="Meera S.P."/>
            <person name="Sreeshan A."/>
            <person name="Augustine A."/>
        </authorList>
    </citation>
    <scope>NUCLEOTIDE SEQUENCE</scope>
    <source>
        <tissue evidence="2">Leaf</tissue>
    </source>
</reference>
<proteinExistence type="predicted"/>
<organism evidence="2">
    <name type="scientific">Rhizophora mucronata</name>
    <name type="common">Asiatic mangrove</name>
    <dbReference type="NCBI Taxonomy" id="61149"/>
    <lineage>
        <taxon>Eukaryota</taxon>
        <taxon>Viridiplantae</taxon>
        <taxon>Streptophyta</taxon>
        <taxon>Embryophyta</taxon>
        <taxon>Tracheophyta</taxon>
        <taxon>Spermatophyta</taxon>
        <taxon>Magnoliopsida</taxon>
        <taxon>eudicotyledons</taxon>
        <taxon>Gunneridae</taxon>
        <taxon>Pentapetalae</taxon>
        <taxon>rosids</taxon>
        <taxon>fabids</taxon>
        <taxon>Malpighiales</taxon>
        <taxon>Rhizophoraceae</taxon>
        <taxon>Rhizophora</taxon>
    </lineage>
</organism>
<accession>A0A2P2LC31</accession>
<dbReference type="EMBL" id="GGEC01035037">
    <property type="protein sequence ID" value="MBX15521.1"/>
    <property type="molecule type" value="Transcribed_RNA"/>
</dbReference>
<sequence length="40" mass="4306">MGIGEDGKPVGPMRQKPTETRNAAAGTSRSPRKPEQPTRD</sequence>
<evidence type="ECO:0000256" key="1">
    <source>
        <dbReference type="SAM" id="MobiDB-lite"/>
    </source>
</evidence>
<protein>
    <submittedName>
        <fullName evidence="2">Uncharacterized protein</fullName>
    </submittedName>
</protein>
<dbReference type="AlphaFoldDB" id="A0A2P2LC31"/>